<keyword evidence="4 7" id="KW-0326">Glycosidase</keyword>
<dbReference type="PIRSF" id="PIRSF025414">
    <property type="entry name" value="Alpha-L-arabinofuranosidase"/>
    <property type="match status" value="1"/>
</dbReference>
<dbReference type="Gene3D" id="2.115.10.20">
    <property type="entry name" value="Glycosyl hydrolase domain, family 43"/>
    <property type="match status" value="1"/>
</dbReference>
<gene>
    <name evidence="9" type="ORF">CMV30_05895</name>
</gene>
<comment type="similarity">
    <text evidence="1 7">Belongs to the glycosyl hydrolase 43 family.</text>
</comment>
<dbReference type="RefSeq" id="WP_096055156.1">
    <property type="nucleotide sequence ID" value="NZ_CP023344.1"/>
</dbReference>
<dbReference type="PANTHER" id="PTHR43817">
    <property type="entry name" value="GLYCOSYL HYDROLASE"/>
    <property type="match status" value="1"/>
</dbReference>
<dbReference type="AlphaFoldDB" id="A0A290Q4V3"/>
<keyword evidence="10" id="KW-1185">Reference proteome</keyword>
<keyword evidence="3 7" id="KW-0378">Hydrolase</keyword>
<feature type="site" description="Important for catalytic activity, responsible for pKa modulation of the active site Glu and correct orientation of both the proton donor and substrate" evidence="6">
    <location>
        <position position="157"/>
    </location>
</feature>
<evidence type="ECO:0000256" key="6">
    <source>
        <dbReference type="PIRSR" id="PIRSR606710-2"/>
    </source>
</evidence>
<feature type="region of interest" description="Disordered" evidence="8">
    <location>
        <begin position="327"/>
        <end position="351"/>
    </location>
</feature>
<dbReference type="Pfam" id="PF04616">
    <property type="entry name" value="Glyco_hydro_43"/>
    <property type="match status" value="1"/>
</dbReference>
<feature type="active site" description="Proton donor" evidence="5">
    <location>
        <position position="218"/>
    </location>
</feature>
<evidence type="ECO:0000256" key="4">
    <source>
        <dbReference type="ARBA" id="ARBA00023295"/>
    </source>
</evidence>
<keyword evidence="2" id="KW-0732">Signal</keyword>
<dbReference type="GO" id="GO:0005975">
    <property type="term" value="P:carbohydrate metabolic process"/>
    <property type="evidence" value="ECO:0007669"/>
    <property type="project" value="InterPro"/>
</dbReference>
<organism evidence="9 10">
    <name type="scientific">Nibricoccus aquaticus</name>
    <dbReference type="NCBI Taxonomy" id="2576891"/>
    <lineage>
        <taxon>Bacteria</taxon>
        <taxon>Pseudomonadati</taxon>
        <taxon>Verrucomicrobiota</taxon>
        <taxon>Opitutia</taxon>
        <taxon>Opitutales</taxon>
        <taxon>Opitutaceae</taxon>
        <taxon>Nibricoccus</taxon>
    </lineage>
</organism>
<dbReference type="InterPro" id="IPR023296">
    <property type="entry name" value="Glyco_hydro_beta-prop_sf"/>
</dbReference>
<name>A0A290Q4V3_9BACT</name>
<dbReference type="KEGG" id="vbh:CMV30_05895"/>
<dbReference type="InterPro" id="IPR016828">
    <property type="entry name" value="Alpha-L-arabinofuranosidase"/>
</dbReference>
<feature type="compositionally biased region" description="Basic and acidic residues" evidence="8">
    <location>
        <begin position="327"/>
        <end position="340"/>
    </location>
</feature>
<evidence type="ECO:0000313" key="9">
    <source>
        <dbReference type="EMBL" id="ATC63524.1"/>
    </source>
</evidence>
<accession>A0A290Q4V3</accession>
<dbReference type="Proteomes" id="UP000217265">
    <property type="component" value="Chromosome"/>
</dbReference>
<evidence type="ECO:0000256" key="8">
    <source>
        <dbReference type="SAM" id="MobiDB-lite"/>
    </source>
</evidence>
<protein>
    <submittedName>
        <fullName evidence="9">Alpha-N-arabinofuranosidase</fullName>
    </submittedName>
</protein>
<evidence type="ECO:0000256" key="5">
    <source>
        <dbReference type="PIRSR" id="PIRSR606710-1"/>
    </source>
</evidence>
<sequence length="351" mass="38635">MKCRLPGLLFALVWILFAESAPLMATPLSPAYPNPLIAHRADPHIVRAGDGWYYFTATVPEYDRLALRRSRTLEGLAAAEEKTIWRKHAKGPMGAHIWAPELHFIDGKWFIYFAAGEAEKIWDIRIYVLENASANPLEGEWIERGQLNTGWESFALDATTFVNRGTRYLSWAQHDPAIGGNTNIYIAKMDSPTSITGKAVMLTKPELPWEVVRFRVNEGPAFLVSGECVFLSYSASGTGAEYCLGLLSASADADLLDAKAWTKSPVPVFGTSEANGIYGPGHNQFTKAADGVTDLIVYHARNYRDIPGDPLHDPNRHTRVQALRWKADGSPDFGVPERETASSAAATTSAK</sequence>
<dbReference type="GO" id="GO:0004553">
    <property type="term" value="F:hydrolase activity, hydrolyzing O-glycosyl compounds"/>
    <property type="evidence" value="ECO:0007669"/>
    <property type="project" value="InterPro"/>
</dbReference>
<dbReference type="EMBL" id="CP023344">
    <property type="protein sequence ID" value="ATC63524.1"/>
    <property type="molecule type" value="Genomic_DNA"/>
</dbReference>
<evidence type="ECO:0000313" key="10">
    <source>
        <dbReference type="Proteomes" id="UP000217265"/>
    </source>
</evidence>
<dbReference type="PANTHER" id="PTHR43817:SF1">
    <property type="entry name" value="HYDROLASE, FAMILY 43, PUTATIVE (AFU_ORTHOLOGUE AFUA_3G01660)-RELATED"/>
    <property type="match status" value="1"/>
</dbReference>
<dbReference type="OrthoDB" id="177947at2"/>
<proteinExistence type="inferred from homology"/>
<dbReference type="CDD" id="cd18817">
    <property type="entry name" value="GH43f_LbAraf43-like"/>
    <property type="match status" value="1"/>
</dbReference>
<feature type="active site" description="Proton acceptor" evidence="5">
    <location>
        <position position="42"/>
    </location>
</feature>
<evidence type="ECO:0000256" key="1">
    <source>
        <dbReference type="ARBA" id="ARBA00009865"/>
    </source>
</evidence>
<dbReference type="InterPro" id="IPR006710">
    <property type="entry name" value="Glyco_hydro_43"/>
</dbReference>
<evidence type="ECO:0000256" key="2">
    <source>
        <dbReference type="ARBA" id="ARBA00022729"/>
    </source>
</evidence>
<dbReference type="SUPFAM" id="SSF75005">
    <property type="entry name" value="Arabinanase/levansucrase/invertase"/>
    <property type="match status" value="1"/>
</dbReference>
<evidence type="ECO:0000256" key="3">
    <source>
        <dbReference type="ARBA" id="ARBA00022801"/>
    </source>
</evidence>
<feature type="compositionally biased region" description="Low complexity" evidence="8">
    <location>
        <begin position="341"/>
        <end position="351"/>
    </location>
</feature>
<evidence type="ECO:0000256" key="7">
    <source>
        <dbReference type="RuleBase" id="RU361187"/>
    </source>
</evidence>
<reference evidence="9 10" key="1">
    <citation type="submission" date="2017-09" db="EMBL/GenBank/DDBJ databases">
        <title>Complete genome sequence of Verrucomicrobial strain HZ-65, isolated from freshwater.</title>
        <authorList>
            <person name="Choi A."/>
        </authorList>
    </citation>
    <scope>NUCLEOTIDE SEQUENCE [LARGE SCALE GENOMIC DNA]</scope>
    <source>
        <strain evidence="9 10">HZ-65</strain>
    </source>
</reference>